<proteinExistence type="predicted"/>
<dbReference type="OrthoDB" id="5598843at2759"/>
<dbReference type="GeneID" id="28901890"/>
<feature type="compositionally biased region" description="Polar residues" evidence="1">
    <location>
        <begin position="13"/>
        <end position="25"/>
    </location>
</feature>
<evidence type="ECO:0000256" key="1">
    <source>
        <dbReference type="SAM" id="MobiDB-lite"/>
    </source>
</evidence>
<dbReference type="Proteomes" id="UP000076632">
    <property type="component" value="Unassembled WGS sequence"/>
</dbReference>
<feature type="region of interest" description="Disordered" evidence="1">
    <location>
        <begin position="1"/>
        <end position="80"/>
    </location>
</feature>
<feature type="compositionally biased region" description="Basic and acidic residues" evidence="1">
    <location>
        <begin position="1"/>
        <end position="10"/>
    </location>
</feature>
<dbReference type="RefSeq" id="XP_018190568.1">
    <property type="nucleotide sequence ID" value="XM_018336753.1"/>
</dbReference>
<name>A0A165IK86_XYLHT</name>
<organism evidence="2 3">
    <name type="scientific">Xylona heveae (strain CBS 132557 / TC161)</name>
    <dbReference type="NCBI Taxonomy" id="1328760"/>
    <lineage>
        <taxon>Eukaryota</taxon>
        <taxon>Fungi</taxon>
        <taxon>Dikarya</taxon>
        <taxon>Ascomycota</taxon>
        <taxon>Pezizomycotina</taxon>
        <taxon>Xylonomycetes</taxon>
        <taxon>Xylonales</taxon>
        <taxon>Xylonaceae</taxon>
        <taxon>Xylona</taxon>
    </lineage>
</organism>
<dbReference type="EMBL" id="KV407455">
    <property type="protein sequence ID" value="KZF25013.1"/>
    <property type="molecule type" value="Genomic_DNA"/>
</dbReference>
<dbReference type="InParanoid" id="A0A165IK86"/>
<sequence>MSAHTEERGWRAQRSSNYQNRSGQRPNPARERSANNSPNPSAGQNSTSVGGNNAWGNSNRENRGRPPMSPMEEEHVPVNGFNARDAREMLKRGYFDSMNAAYKSAGKDAASTKSGGPWGSKPNTMAGGQDFLLQLRKQLASLQQGGPVAGG</sequence>
<accession>A0A165IK86</accession>
<feature type="compositionally biased region" description="Polar residues" evidence="1">
    <location>
        <begin position="34"/>
        <end position="59"/>
    </location>
</feature>
<dbReference type="OMA" id="PGENRWR"/>
<evidence type="ECO:0000313" key="2">
    <source>
        <dbReference type="EMBL" id="KZF25013.1"/>
    </source>
</evidence>
<gene>
    <name evidence="2" type="ORF">L228DRAFT_60128</name>
</gene>
<protein>
    <submittedName>
        <fullName evidence="2">Uncharacterized protein</fullName>
    </submittedName>
</protein>
<dbReference type="AlphaFoldDB" id="A0A165IK86"/>
<keyword evidence="3" id="KW-1185">Reference proteome</keyword>
<feature type="region of interest" description="Disordered" evidence="1">
    <location>
        <begin position="105"/>
        <end position="127"/>
    </location>
</feature>
<evidence type="ECO:0000313" key="3">
    <source>
        <dbReference type="Proteomes" id="UP000076632"/>
    </source>
</evidence>
<dbReference type="STRING" id="1328760.A0A165IK86"/>
<reference evidence="2 3" key="1">
    <citation type="journal article" date="2016" name="Fungal Biol.">
        <title>The genome of Xylona heveae provides a window into fungal endophytism.</title>
        <authorList>
            <person name="Gazis R."/>
            <person name="Kuo A."/>
            <person name="Riley R."/>
            <person name="LaButti K."/>
            <person name="Lipzen A."/>
            <person name="Lin J."/>
            <person name="Amirebrahimi M."/>
            <person name="Hesse C.N."/>
            <person name="Spatafora J.W."/>
            <person name="Henrissat B."/>
            <person name="Hainaut M."/>
            <person name="Grigoriev I.V."/>
            <person name="Hibbett D.S."/>
        </authorList>
    </citation>
    <scope>NUCLEOTIDE SEQUENCE [LARGE SCALE GENOMIC DNA]</scope>
    <source>
        <strain evidence="2 3">TC161</strain>
    </source>
</reference>